<gene>
    <name evidence="2" type="ORF">PUW80_04510</name>
</gene>
<accession>A0ABT5SFQ9</accession>
<name>A0ABT5SFQ9_9MICO</name>
<proteinExistence type="predicted"/>
<sequence length="252" mass="26224">MDTDPTADERRVNGIRRLDEASAAASAGDLESAWAAVPWLPRAIAADAASGLFALWARSTIVDENVGAPVLSRGVFERLHREAGLTADWPIGNAGLLHVYGYLLSTTPTPYGLKRERWLGADLAAAFGLDDDAFLPWRPEPSLLTRVTAAALALLDTAPVRRDERAGTFRVALSAASGPAALVYARTDASDHVAGNDSEGSNSSGSDSAGSDSAGSDSAGVRLVTTFPVTDAAALLAALDAEPDRVRWNAAG</sequence>
<dbReference type="RefSeq" id="WP_274264037.1">
    <property type="nucleotide sequence ID" value="NZ_JAQZCI010000001.1"/>
</dbReference>
<comment type="caution">
    <text evidence="2">The sequence shown here is derived from an EMBL/GenBank/DDBJ whole genome shotgun (WGS) entry which is preliminary data.</text>
</comment>
<keyword evidence="3" id="KW-1185">Reference proteome</keyword>
<feature type="region of interest" description="Disordered" evidence="1">
    <location>
        <begin position="192"/>
        <end position="218"/>
    </location>
</feature>
<protein>
    <submittedName>
        <fullName evidence="2">Amino acid deaminase</fullName>
    </submittedName>
</protein>
<dbReference type="EMBL" id="JAQZCI010000001">
    <property type="protein sequence ID" value="MDD7961609.1"/>
    <property type="molecule type" value="Genomic_DNA"/>
</dbReference>
<feature type="compositionally biased region" description="Low complexity" evidence="1">
    <location>
        <begin position="195"/>
        <end position="218"/>
    </location>
</feature>
<dbReference type="Proteomes" id="UP001218170">
    <property type="component" value="Unassembled WGS sequence"/>
</dbReference>
<reference evidence="2 3" key="1">
    <citation type="submission" date="2023-02" db="EMBL/GenBank/DDBJ databases">
        <title>Study of novel species of the Microbacterium genus.</title>
        <authorList>
            <person name="Arroyo-Herrera I."/>
            <person name="Roman-Ponce B."/>
            <person name="Vasquez-Murrieta M.S."/>
        </authorList>
    </citation>
    <scope>NUCLEOTIDE SEQUENCE [LARGE SCALE GENOMIC DNA]</scope>
    <source>
        <strain evidence="2 3">NE1TT3</strain>
    </source>
</reference>
<organism evidence="2 3">
    <name type="scientific">Microbacterium thalli</name>
    <dbReference type="NCBI Taxonomy" id="3027921"/>
    <lineage>
        <taxon>Bacteria</taxon>
        <taxon>Bacillati</taxon>
        <taxon>Actinomycetota</taxon>
        <taxon>Actinomycetes</taxon>
        <taxon>Micrococcales</taxon>
        <taxon>Microbacteriaceae</taxon>
        <taxon>Microbacterium</taxon>
    </lineage>
</organism>
<evidence type="ECO:0000313" key="3">
    <source>
        <dbReference type="Proteomes" id="UP001218170"/>
    </source>
</evidence>
<evidence type="ECO:0000313" key="2">
    <source>
        <dbReference type="EMBL" id="MDD7961609.1"/>
    </source>
</evidence>
<evidence type="ECO:0000256" key="1">
    <source>
        <dbReference type="SAM" id="MobiDB-lite"/>
    </source>
</evidence>